<gene>
    <name evidence="2" type="ORF">GBAR_LOCUS23453</name>
</gene>
<evidence type="ECO:0000313" key="2">
    <source>
        <dbReference type="EMBL" id="CAI8042222.1"/>
    </source>
</evidence>
<organism evidence="2 3">
    <name type="scientific">Geodia barretti</name>
    <name type="common">Barrett's horny sponge</name>
    <dbReference type="NCBI Taxonomy" id="519541"/>
    <lineage>
        <taxon>Eukaryota</taxon>
        <taxon>Metazoa</taxon>
        <taxon>Porifera</taxon>
        <taxon>Demospongiae</taxon>
        <taxon>Heteroscleromorpha</taxon>
        <taxon>Tetractinellida</taxon>
        <taxon>Astrophorina</taxon>
        <taxon>Geodiidae</taxon>
        <taxon>Geodia</taxon>
    </lineage>
</organism>
<dbReference type="GO" id="GO:0016746">
    <property type="term" value="F:acyltransferase activity"/>
    <property type="evidence" value="ECO:0007669"/>
    <property type="project" value="InterPro"/>
</dbReference>
<feature type="domain" description="Thiolase C-terminal" evidence="1">
    <location>
        <begin position="37"/>
        <end position="73"/>
    </location>
</feature>
<sequence length="74" mass="7982">MYGIDRKRAIRIVAASLTSGTYNGRGSDHSAFSPYRTEPAALQAYEMSGIGPEDIDLVQVHDAATIGELQQIEA</sequence>
<protein>
    <recommendedName>
        <fullName evidence="1">Thiolase C-terminal domain-containing protein</fullName>
    </recommendedName>
</protein>
<evidence type="ECO:0000259" key="1">
    <source>
        <dbReference type="Pfam" id="PF22691"/>
    </source>
</evidence>
<name>A0AA35X942_GEOBA</name>
<proteinExistence type="predicted"/>
<dbReference type="InterPro" id="IPR016039">
    <property type="entry name" value="Thiolase-like"/>
</dbReference>
<dbReference type="InterPro" id="IPR055140">
    <property type="entry name" value="Thiolase_C_2"/>
</dbReference>
<reference evidence="2" key="1">
    <citation type="submission" date="2023-03" db="EMBL/GenBank/DDBJ databases">
        <authorList>
            <person name="Steffen K."/>
            <person name="Cardenas P."/>
        </authorList>
    </citation>
    <scope>NUCLEOTIDE SEQUENCE</scope>
</reference>
<dbReference type="Pfam" id="PF22691">
    <property type="entry name" value="Thiolase_C_1"/>
    <property type="match status" value="1"/>
</dbReference>
<evidence type="ECO:0000313" key="3">
    <source>
        <dbReference type="Proteomes" id="UP001174909"/>
    </source>
</evidence>
<dbReference type="Proteomes" id="UP001174909">
    <property type="component" value="Unassembled WGS sequence"/>
</dbReference>
<accession>A0AA35X942</accession>
<dbReference type="Gene3D" id="3.40.47.10">
    <property type="match status" value="1"/>
</dbReference>
<keyword evidence="3" id="KW-1185">Reference proteome</keyword>
<dbReference type="AlphaFoldDB" id="A0AA35X942"/>
<dbReference type="EMBL" id="CASHTH010003248">
    <property type="protein sequence ID" value="CAI8042222.1"/>
    <property type="molecule type" value="Genomic_DNA"/>
</dbReference>
<dbReference type="SUPFAM" id="SSF53901">
    <property type="entry name" value="Thiolase-like"/>
    <property type="match status" value="1"/>
</dbReference>
<comment type="caution">
    <text evidence="2">The sequence shown here is derived from an EMBL/GenBank/DDBJ whole genome shotgun (WGS) entry which is preliminary data.</text>
</comment>